<evidence type="ECO:0000313" key="1">
    <source>
        <dbReference type="EMBL" id="KXB34513.1"/>
    </source>
</evidence>
<gene>
    <name evidence="1" type="ORF">HMPREF3187_01281</name>
</gene>
<organism evidence="1 2">
    <name type="scientific">Aerococcus christensenii</name>
    <dbReference type="NCBI Taxonomy" id="87541"/>
    <lineage>
        <taxon>Bacteria</taxon>
        <taxon>Bacillati</taxon>
        <taxon>Bacillota</taxon>
        <taxon>Bacilli</taxon>
        <taxon>Lactobacillales</taxon>
        <taxon>Aerococcaceae</taxon>
        <taxon>Aerococcus</taxon>
    </lineage>
</organism>
<dbReference type="Proteomes" id="UP000070422">
    <property type="component" value="Unassembled WGS sequence"/>
</dbReference>
<dbReference type="PATRIC" id="fig|87541.4.peg.1265"/>
<accession>A0A133XU97</accession>
<reference evidence="1 2" key="1">
    <citation type="submission" date="2016-01" db="EMBL/GenBank/DDBJ databases">
        <authorList>
            <person name="Oliw E.H."/>
        </authorList>
    </citation>
    <scope>NUCLEOTIDE SEQUENCE [LARGE SCALE GENOMIC DNA]</scope>
    <source>
        <strain evidence="1 2">KA00635</strain>
    </source>
</reference>
<dbReference type="EMBL" id="LSCQ01000074">
    <property type="protein sequence ID" value="KXB34513.1"/>
    <property type="molecule type" value="Genomic_DNA"/>
</dbReference>
<protein>
    <submittedName>
        <fullName evidence="1">CRISPR system CASCADE complex protein CasA</fullName>
    </submittedName>
</protein>
<dbReference type="Gene3D" id="1.10.132.100">
    <property type="match status" value="1"/>
</dbReference>
<dbReference type="InterPro" id="IPR013381">
    <property type="entry name" value="CRISPR-assoc_prot_Cse1"/>
</dbReference>
<sequence length="588" mass="68916">MEFRFNVGKDVRAVSRFNLIDEPWIAVTVDGRGSSRLVSLNDLFSHAEEYVDLAGDSRPQDFAILRMLLAILQTHFSRVDESGRVYEELEVNNDQQVISDLDEDDKDDYLDNLYETWQRIWQSGRFPTTILDYLSHWHDRFYLFDDKYPFYQVTKDVISKDKLNKKSATLISGKNINRLISESNNKLSLFSPKTTNYKAKLTEAEVARWLLTYQGYTGLADKVIFGQDKYKASKGWLFDLGGIYLKGHNLFETLWLNCTLKHPDRKYQGNSAHPCWEVDSQSLIDQYLECNSKEEKKKDVTDLADLYTNWSRAVYINPLTDLSQDFMFEVVKLPEIEHQDNFLELMTLWRKNKEGPNKGYSTPRKHLPDQALWRSFGILTGSYQKLDEPKTDMHPCPGIINRLRDIQQEIDHTQLILQAISMKDDGNATSWVPVDEICDRLVLHEQLLTDNEGWSVYITNCVEKTNRIITGTYRNFLLDIKTIRGQNSNAWVDQELEQIYFLVDRSFKVWIREIDPEKDSREEKAKIWFDSLQKLLNDQVKRFVENATYRDCLGIKPKDNKNKKGDKVLNVFIAYNKFNYWLKQNLGK</sequence>
<evidence type="ECO:0000313" key="2">
    <source>
        <dbReference type="Proteomes" id="UP000070422"/>
    </source>
</evidence>
<proteinExistence type="predicted"/>
<dbReference type="STRING" id="87541.AWM71_06225"/>
<name>A0A133XU97_9LACT</name>
<dbReference type="Pfam" id="PF09481">
    <property type="entry name" value="CRISPR_Cse1"/>
    <property type="match status" value="1"/>
</dbReference>
<dbReference type="AlphaFoldDB" id="A0A133XU97"/>
<comment type="caution">
    <text evidence="1">The sequence shown here is derived from an EMBL/GenBank/DDBJ whole genome shotgun (WGS) entry which is preliminary data.</text>
</comment>